<reference evidence="1 2" key="1">
    <citation type="journal article" date="2019" name="Sci. Rep.">
        <title>A high-quality genome of Eragrostis curvula grass provides insights into Poaceae evolution and supports new strategies to enhance forage quality.</title>
        <authorList>
            <person name="Carballo J."/>
            <person name="Santos B.A.C.M."/>
            <person name="Zappacosta D."/>
            <person name="Garbus I."/>
            <person name="Selva J.P."/>
            <person name="Gallo C.A."/>
            <person name="Diaz A."/>
            <person name="Albertini E."/>
            <person name="Caccamo M."/>
            <person name="Echenique V."/>
        </authorList>
    </citation>
    <scope>NUCLEOTIDE SEQUENCE [LARGE SCALE GENOMIC DNA]</scope>
    <source>
        <strain evidence="2">cv. Victoria</strain>
        <tissue evidence="1">Leaf</tissue>
    </source>
</reference>
<dbReference type="AlphaFoldDB" id="A0A5J9UAQ9"/>
<keyword evidence="2" id="KW-1185">Reference proteome</keyword>
<feature type="non-terminal residue" evidence="1">
    <location>
        <position position="1"/>
    </location>
</feature>
<evidence type="ECO:0000313" key="2">
    <source>
        <dbReference type="Proteomes" id="UP000324897"/>
    </source>
</evidence>
<sequence>MMILSIRRCLFRHLLARPGSSKVAKLVMERRKKCGEGKDERGDKFKRVEQMTKILMRSKRVAPSYATFGCSPAALPIFLVKCPEHLKTRIWGNNLGFQHCDFTCDGIDDRALAMYLMNHIKFNPLRIEIKGPVFANHPYVFMT</sequence>
<name>A0A5J9UAQ9_9POAL</name>
<evidence type="ECO:0000313" key="1">
    <source>
        <dbReference type="EMBL" id="TVU20713.1"/>
    </source>
</evidence>
<accession>A0A5J9UAQ9</accession>
<dbReference type="Gramene" id="TVU20713">
    <property type="protein sequence ID" value="TVU20713"/>
    <property type="gene ID" value="EJB05_30306"/>
</dbReference>
<dbReference type="Proteomes" id="UP000324897">
    <property type="component" value="Unassembled WGS sequence"/>
</dbReference>
<organism evidence="1 2">
    <name type="scientific">Eragrostis curvula</name>
    <name type="common">weeping love grass</name>
    <dbReference type="NCBI Taxonomy" id="38414"/>
    <lineage>
        <taxon>Eukaryota</taxon>
        <taxon>Viridiplantae</taxon>
        <taxon>Streptophyta</taxon>
        <taxon>Embryophyta</taxon>
        <taxon>Tracheophyta</taxon>
        <taxon>Spermatophyta</taxon>
        <taxon>Magnoliopsida</taxon>
        <taxon>Liliopsida</taxon>
        <taxon>Poales</taxon>
        <taxon>Poaceae</taxon>
        <taxon>PACMAD clade</taxon>
        <taxon>Chloridoideae</taxon>
        <taxon>Eragrostideae</taxon>
        <taxon>Eragrostidinae</taxon>
        <taxon>Eragrostis</taxon>
    </lineage>
</organism>
<gene>
    <name evidence="1" type="ORF">EJB05_30306</name>
</gene>
<proteinExistence type="predicted"/>
<dbReference type="EMBL" id="RWGY01000026">
    <property type="protein sequence ID" value="TVU20713.1"/>
    <property type="molecule type" value="Genomic_DNA"/>
</dbReference>
<protein>
    <submittedName>
        <fullName evidence="1">Uncharacterized protein</fullName>
    </submittedName>
</protein>
<comment type="caution">
    <text evidence="1">The sequence shown here is derived from an EMBL/GenBank/DDBJ whole genome shotgun (WGS) entry which is preliminary data.</text>
</comment>